<dbReference type="PANTHER" id="PTHR33799:SF1">
    <property type="entry name" value="PTS SYSTEM MANNOSE-SPECIFIC EIIAB COMPONENT-RELATED"/>
    <property type="match status" value="1"/>
</dbReference>
<evidence type="ECO:0000256" key="3">
    <source>
        <dbReference type="ARBA" id="ARBA00022490"/>
    </source>
</evidence>
<evidence type="ECO:0000256" key="5">
    <source>
        <dbReference type="ARBA" id="ARBA00022679"/>
    </source>
</evidence>
<evidence type="ECO:0000313" key="9">
    <source>
        <dbReference type="EMBL" id="SJZ38269.1"/>
    </source>
</evidence>
<dbReference type="EMBL" id="FUWX01000004">
    <property type="protein sequence ID" value="SJZ38269.1"/>
    <property type="molecule type" value="Genomic_DNA"/>
</dbReference>
<keyword evidence="10" id="KW-1185">Reference proteome</keyword>
<dbReference type="CDD" id="cd00006">
    <property type="entry name" value="PTS_IIA_man"/>
    <property type="match status" value="1"/>
</dbReference>
<evidence type="ECO:0000256" key="6">
    <source>
        <dbReference type="ARBA" id="ARBA00022683"/>
    </source>
</evidence>
<dbReference type="GO" id="GO:0016020">
    <property type="term" value="C:membrane"/>
    <property type="evidence" value="ECO:0007669"/>
    <property type="project" value="InterPro"/>
</dbReference>
<dbReference type="InterPro" id="IPR036662">
    <property type="entry name" value="PTS_EIIA_man-typ_sf"/>
</dbReference>
<dbReference type="Pfam" id="PF03610">
    <property type="entry name" value="EIIA-man"/>
    <property type="match status" value="1"/>
</dbReference>
<protein>
    <submittedName>
        <fullName evidence="9">PTS system, mannose-specific IIA component</fullName>
    </submittedName>
</protein>
<dbReference type="InterPro" id="IPR051471">
    <property type="entry name" value="Bacterial_PTS_sugar_comp"/>
</dbReference>
<dbReference type="GO" id="GO:0005737">
    <property type="term" value="C:cytoplasm"/>
    <property type="evidence" value="ECO:0007669"/>
    <property type="project" value="UniProtKB-SubCell"/>
</dbReference>
<dbReference type="PANTHER" id="PTHR33799">
    <property type="entry name" value="PTS PERMEASE-RELATED-RELATED"/>
    <property type="match status" value="1"/>
</dbReference>
<dbReference type="InterPro" id="IPR004701">
    <property type="entry name" value="PTS_EIIA_man-typ"/>
</dbReference>
<comment type="subcellular location">
    <subcellularLocation>
        <location evidence="1">Cytoplasm</location>
    </subcellularLocation>
</comment>
<dbReference type="AlphaFoldDB" id="A0A1T4K779"/>
<keyword evidence="6" id="KW-0598">Phosphotransferase system</keyword>
<accession>A0A1T4K779</accession>
<dbReference type="SUPFAM" id="SSF53062">
    <property type="entry name" value="PTS system fructose IIA component-like"/>
    <property type="match status" value="1"/>
</dbReference>
<dbReference type="GO" id="GO:0009401">
    <property type="term" value="P:phosphoenolpyruvate-dependent sugar phosphotransferase system"/>
    <property type="evidence" value="ECO:0007669"/>
    <property type="project" value="UniProtKB-KW"/>
</dbReference>
<evidence type="ECO:0000256" key="7">
    <source>
        <dbReference type="ARBA" id="ARBA00022777"/>
    </source>
</evidence>
<evidence type="ECO:0000256" key="2">
    <source>
        <dbReference type="ARBA" id="ARBA00022448"/>
    </source>
</evidence>
<dbReference type="PROSITE" id="PS51096">
    <property type="entry name" value="PTS_EIIA_TYPE_4"/>
    <property type="match status" value="1"/>
</dbReference>
<feature type="domain" description="PTS EIIA type-4" evidence="8">
    <location>
        <begin position="1"/>
        <end position="123"/>
    </location>
</feature>
<dbReference type="STRING" id="180163.SAMN02745174_00362"/>
<sequence length="127" mass="13956">MEIVVVTHGEMSKGLLHSCSMYYGKLHNVHPLCLLQDMDIKAFKEDFKTFVDGLGQRVLILCDVDGGTPYNTACEFAQNTSKEVAVMTGVNLPMLIDSIERTGSTVPLSELCNEIMVNTMTGIKIAQ</sequence>
<keyword evidence="3" id="KW-0963">Cytoplasm</keyword>
<reference evidence="9 10" key="1">
    <citation type="submission" date="2017-02" db="EMBL/GenBank/DDBJ databases">
        <authorList>
            <person name="Peterson S.W."/>
        </authorList>
    </citation>
    <scope>NUCLEOTIDE SEQUENCE [LARGE SCALE GENOMIC DNA]</scope>
    <source>
        <strain evidence="9 10">ATCC 700028</strain>
    </source>
</reference>
<keyword evidence="2" id="KW-0813">Transport</keyword>
<proteinExistence type="predicted"/>
<evidence type="ECO:0000256" key="4">
    <source>
        <dbReference type="ARBA" id="ARBA00022597"/>
    </source>
</evidence>
<name>A0A1T4K779_9FUSO</name>
<gene>
    <name evidence="9" type="ORF">SAMN02745174_00362</name>
</gene>
<dbReference type="Proteomes" id="UP000191153">
    <property type="component" value="Unassembled WGS sequence"/>
</dbReference>
<keyword evidence="4" id="KW-0762">Sugar transport</keyword>
<evidence type="ECO:0000259" key="8">
    <source>
        <dbReference type="PROSITE" id="PS51096"/>
    </source>
</evidence>
<evidence type="ECO:0000313" key="10">
    <source>
        <dbReference type="Proteomes" id="UP000191153"/>
    </source>
</evidence>
<dbReference type="OrthoDB" id="6578004at2"/>
<organism evidence="9 10">
    <name type="scientific">Cetobacterium ceti</name>
    <dbReference type="NCBI Taxonomy" id="180163"/>
    <lineage>
        <taxon>Bacteria</taxon>
        <taxon>Fusobacteriati</taxon>
        <taxon>Fusobacteriota</taxon>
        <taxon>Fusobacteriia</taxon>
        <taxon>Fusobacteriales</taxon>
        <taxon>Fusobacteriaceae</taxon>
        <taxon>Cetobacterium</taxon>
    </lineage>
</organism>
<dbReference type="Gene3D" id="3.40.50.510">
    <property type="entry name" value="Phosphotransferase system, mannose-type IIA component"/>
    <property type="match status" value="1"/>
</dbReference>
<dbReference type="RefSeq" id="WP_078692898.1">
    <property type="nucleotide sequence ID" value="NZ_FUWX01000004.1"/>
</dbReference>
<keyword evidence="5" id="KW-0808">Transferase</keyword>
<dbReference type="GO" id="GO:0016301">
    <property type="term" value="F:kinase activity"/>
    <property type="evidence" value="ECO:0007669"/>
    <property type="project" value="UniProtKB-KW"/>
</dbReference>
<evidence type="ECO:0000256" key="1">
    <source>
        <dbReference type="ARBA" id="ARBA00004496"/>
    </source>
</evidence>
<dbReference type="InterPro" id="IPR033887">
    <property type="entry name" value="PTS_IIA_man"/>
</dbReference>
<keyword evidence="7" id="KW-0418">Kinase</keyword>